<protein>
    <submittedName>
        <fullName evidence="3">AbrB/MazE/SpoVT family DNA-binding domain-containing protein</fullName>
    </submittedName>
</protein>
<reference evidence="3 4" key="1">
    <citation type="submission" date="2023-01" db="EMBL/GenBank/DDBJ databases">
        <title>Cultivation and genomic characterization of new, ubiquitous marine nitrite-oxidizing bacteria from the Nitrospirales.</title>
        <authorList>
            <person name="Mueller A.J."/>
            <person name="Daebeler A."/>
            <person name="Herbold C.W."/>
            <person name="Kirkegaard R.H."/>
            <person name="Daims H."/>
        </authorList>
    </citation>
    <scope>NUCLEOTIDE SEQUENCE [LARGE SCALE GENOMIC DNA]</scope>
    <source>
        <strain evidence="3 4">DK</strain>
    </source>
</reference>
<evidence type="ECO:0000259" key="2">
    <source>
        <dbReference type="PROSITE" id="PS51740"/>
    </source>
</evidence>
<proteinExistence type="predicted"/>
<dbReference type="KEGG" id="nneo:PQG83_20065"/>
<dbReference type="SUPFAM" id="SSF89447">
    <property type="entry name" value="AbrB/MazE/MraZ-like"/>
    <property type="match status" value="1"/>
</dbReference>
<keyword evidence="1 3" id="KW-0238">DNA-binding</keyword>
<dbReference type="InterPro" id="IPR007159">
    <property type="entry name" value="SpoVT-AbrB_dom"/>
</dbReference>
<dbReference type="AlphaFoldDB" id="A0AA96K0F1"/>
<dbReference type="InterPro" id="IPR037914">
    <property type="entry name" value="SpoVT-AbrB_sf"/>
</dbReference>
<keyword evidence="4" id="KW-1185">Reference proteome</keyword>
<dbReference type="GO" id="GO:0003677">
    <property type="term" value="F:DNA binding"/>
    <property type="evidence" value="ECO:0007669"/>
    <property type="project" value="UniProtKB-UniRule"/>
</dbReference>
<dbReference type="NCBIfam" id="TIGR01439">
    <property type="entry name" value="lp_hng_hel_AbrB"/>
    <property type="match status" value="1"/>
</dbReference>
<dbReference type="Proteomes" id="UP001302494">
    <property type="component" value="Chromosome"/>
</dbReference>
<evidence type="ECO:0000313" key="4">
    <source>
        <dbReference type="Proteomes" id="UP001302494"/>
    </source>
</evidence>
<accession>A0AA96K0F1</accession>
<sequence length="87" mass="9546">MASIATTKLSSKGQVVIPEEIRKQLGLKEGDQFVVVGQDDAVILKSIKKPVLNEFDSLIDKARRQARDARLKRSDIGKAIAKVRTAS</sequence>
<dbReference type="Pfam" id="PF04014">
    <property type="entry name" value="MazE_antitoxin"/>
    <property type="match status" value="1"/>
</dbReference>
<organism evidence="3 4">
    <name type="scientific">Candidatus Nitrospira neomarina</name>
    <dbReference type="NCBI Taxonomy" id="3020899"/>
    <lineage>
        <taxon>Bacteria</taxon>
        <taxon>Pseudomonadati</taxon>
        <taxon>Nitrospirota</taxon>
        <taxon>Nitrospiria</taxon>
        <taxon>Nitrospirales</taxon>
        <taxon>Nitrospiraceae</taxon>
        <taxon>Nitrospira</taxon>
    </lineage>
</organism>
<dbReference type="RefSeq" id="WP_312744874.1">
    <property type="nucleotide sequence ID" value="NZ_CP116968.1"/>
</dbReference>
<dbReference type="SMART" id="SM00966">
    <property type="entry name" value="SpoVT_AbrB"/>
    <property type="match status" value="1"/>
</dbReference>
<evidence type="ECO:0000313" key="3">
    <source>
        <dbReference type="EMBL" id="WNM62011.1"/>
    </source>
</evidence>
<dbReference type="EMBL" id="CP116968">
    <property type="protein sequence ID" value="WNM62011.1"/>
    <property type="molecule type" value="Genomic_DNA"/>
</dbReference>
<gene>
    <name evidence="3" type="ORF">PQG83_20065</name>
</gene>
<feature type="domain" description="SpoVT-AbrB" evidence="2">
    <location>
        <begin position="4"/>
        <end position="49"/>
    </location>
</feature>
<evidence type="ECO:0000256" key="1">
    <source>
        <dbReference type="PROSITE-ProRule" id="PRU01076"/>
    </source>
</evidence>
<dbReference type="Gene3D" id="2.10.260.10">
    <property type="match status" value="1"/>
</dbReference>
<name>A0AA96K0F1_9BACT</name>
<dbReference type="PROSITE" id="PS51740">
    <property type="entry name" value="SPOVT_ABRB"/>
    <property type="match status" value="1"/>
</dbReference>